<feature type="transmembrane region" description="Helical" evidence="8">
    <location>
        <begin position="28"/>
        <end position="57"/>
    </location>
</feature>
<dbReference type="SUPFAM" id="SSF81321">
    <property type="entry name" value="Family A G protein-coupled receptor-like"/>
    <property type="match status" value="1"/>
</dbReference>
<keyword evidence="11" id="KW-1185">Reference proteome</keyword>
<proteinExistence type="predicted"/>
<dbReference type="CDD" id="cd00637">
    <property type="entry name" value="7tm_classA_rhodopsin-like"/>
    <property type="match status" value="1"/>
</dbReference>
<evidence type="ECO:0000256" key="1">
    <source>
        <dbReference type="ARBA" id="ARBA00004141"/>
    </source>
</evidence>
<evidence type="ECO:0000256" key="4">
    <source>
        <dbReference type="ARBA" id="ARBA00023040"/>
    </source>
</evidence>
<accession>A0ABN8LS02</accession>
<comment type="subcellular location">
    <subcellularLocation>
        <location evidence="1">Membrane</location>
        <topology evidence="1">Multi-pass membrane protein</topology>
    </subcellularLocation>
</comment>
<evidence type="ECO:0000256" key="8">
    <source>
        <dbReference type="SAM" id="Phobius"/>
    </source>
</evidence>
<keyword evidence="2 8" id="KW-0812">Transmembrane</keyword>
<dbReference type="PROSITE" id="PS50262">
    <property type="entry name" value="G_PROTEIN_RECEP_F1_2"/>
    <property type="match status" value="1"/>
</dbReference>
<dbReference type="Gene3D" id="1.20.1070.10">
    <property type="entry name" value="Rhodopsin 7-helix transmembrane proteins"/>
    <property type="match status" value="1"/>
</dbReference>
<evidence type="ECO:0000256" key="2">
    <source>
        <dbReference type="ARBA" id="ARBA00022692"/>
    </source>
</evidence>
<evidence type="ECO:0000256" key="7">
    <source>
        <dbReference type="ARBA" id="ARBA00023224"/>
    </source>
</evidence>
<dbReference type="PANTHER" id="PTHR45695:SF9">
    <property type="entry name" value="LEUCOKININ RECEPTOR"/>
    <property type="match status" value="1"/>
</dbReference>
<protein>
    <recommendedName>
        <fullName evidence="9">G-protein coupled receptors family 1 profile domain-containing protein</fullName>
    </recommendedName>
</protein>
<sequence length="345" mass="39466">MYLNANISLGLNLSDTSENTAVPNSISVVSFIGIFILCFYIIVYSTSTVGNFVVLYICHRSGRSAAFKPTRTGFFNRYIANLAIADLLFTQLTVFDAVYAILADWVFGAAMCKLQGFLVELCYSAAILTLIAISRERRKSISDLEMKSRIQRIKERKIFSIIAWIVAFVLCSPLLYAYNVVKTETENGISRCNNIAWLHIGRRIYYSITIVILFVFPLTIMIWTQLKIKRVLNAQVVANQQIAALTRARQKKASRMLSSVTLVFFVLWSPFILTRTLRYFAWYEGEIMWKLSQLLTLASSAANPFIYSFYSLHYRIFIKRLITCQCRRFMAKSENVPTSTAISLY</sequence>
<evidence type="ECO:0000256" key="6">
    <source>
        <dbReference type="ARBA" id="ARBA00023170"/>
    </source>
</evidence>
<dbReference type="PANTHER" id="PTHR45695">
    <property type="entry name" value="LEUCOKININ RECEPTOR-RELATED"/>
    <property type="match status" value="1"/>
</dbReference>
<reference evidence="10 11" key="1">
    <citation type="submission" date="2022-05" db="EMBL/GenBank/DDBJ databases">
        <authorList>
            <consortium name="Genoscope - CEA"/>
            <person name="William W."/>
        </authorList>
    </citation>
    <scope>NUCLEOTIDE SEQUENCE [LARGE SCALE GENOMIC DNA]</scope>
</reference>
<dbReference type="InterPro" id="IPR000276">
    <property type="entry name" value="GPCR_Rhodpsn"/>
</dbReference>
<evidence type="ECO:0000259" key="9">
    <source>
        <dbReference type="PROSITE" id="PS50262"/>
    </source>
</evidence>
<dbReference type="EMBL" id="CALNXI010000128">
    <property type="protein sequence ID" value="CAH3019860.1"/>
    <property type="molecule type" value="Genomic_DNA"/>
</dbReference>
<evidence type="ECO:0000256" key="5">
    <source>
        <dbReference type="ARBA" id="ARBA00023136"/>
    </source>
</evidence>
<name>A0ABN8LS02_9CNID</name>
<comment type="caution">
    <text evidence="10">The sequence shown here is derived from an EMBL/GenBank/DDBJ whole genome shotgun (WGS) entry which is preliminary data.</text>
</comment>
<feature type="transmembrane region" description="Helical" evidence="8">
    <location>
        <begin position="204"/>
        <end position="223"/>
    </location>
</feature>
<feature type="transmembrane region" description="Helical" evidence="8">
    <location>
        <begin position="78"/>
        <end position="102"/>
    </location>
</feature>
<feature type="transmembrane region" description="Helical" evidence="8">
    <location>
        <begin position="158"/>
        <end position="178"/>
    </location>
</feature>
<feature type="transmembrane region" description="Helical" evidence="8">
    <location>
        <begin position="114"/>
        <end position="133"/>
    </location>
</feature>
<keyword evidence="5 8" id="KW-0472">Membrane</keyword>
<keyword evidence="3 8" id="KW-1133">Transmembrane helix</keyword>
<keyword evidence="4" id="KW-0297">G-protein coupled receptor</keyword>
<feature type="domain" description="G-protein coupled receptors family 1 profile" evidence="9">
    <location>
        <begin position="50"/>
        <end position="307"/>
    </location>
</feature>
<dbReference type="PRINTS" id="PR00237">
    <property type="entry name" value="GPCRRHODOPSN"/>
</dbReference>
<dbReference type="InterPro" id="IPR017452">
    <property type="entry name" value="GPCR_Rhodpsn_7TM"/>
</dbReference>
<dbReference type="Proteomes" id="UP001159427">
    <property type="component" value="Unassembled WGS sequence"/>
</dbReference>
<feature type="transmembrane region" description="Helical" evidence="8">
    <location>
        <begin position="256"/>
        <end position="273"/>
    </location>
</feature>
<dbReference type="Pfam" id="PF00001">
    <property type="entry name" value="7tm_1"/>
    <property type="match status" value="1"/>
</dbReference>
<evidence type="ECO:0000256" key="3">
    <source>
        <dbReference type="ARBA" id="ARBA00022989"/>
    </source>
</evidence>
<keyword evidence="7" id="KW-0807">Transducer</keyword>
<evidence type="ECO:0000313" key="11">
    <source>
        <dbReference type="Proteomes" id="UP001159427"/>
    </source>
</evidence>
<organism evidence="10 11">
    <name type="scientific">Porites evermanni</name>
    <dbReference type="NCBI Taxonomy" id="104178"/>
    <lineage>
        <taxon>Eukaryota</taxon>
        <taxon>Metazoa</taxon>
        <taxon>Cnidaria</taxon>
        <taxon>Anthozoa</taxon>
        <taxon>Hexacorallia</taxon>
        <taxon>Scleractinia</taxon>
        <taxon>Fungiina</taxon>
        <taxon>Poritidae</taxon>
        <taxon>Porites</taxon>
    </lineage>
</organism>
<feature type="transmembrane region" description="Helical" evidence="8">
    <location>
        <begin position="293"/>
        <end position="312"/>
    </location>
</feature>
<keyword evidence="6" id="KW-0675">Receptor</keyword>
<gene>
    <name evidence="10" type="ORF">PEVE_00004499</name>
</gene>
<evidence type="ECO:0000313" key="10">
    <source>
        <dbReference type="EMBL" id="CAH3019860.1"/>
    </source>
</evidence>